<evidence type="ECO:0000313" key="1">
    <source>
        <dbReference type="EMBL" id="KAH7935953.1"/>
    </source>
</evidence>
<comment type="caution">
    <text evidence="1">The sequence shown here is derived from an EMBL/GenBank/DDBJ whole genome shotgun (WGS) entry which is preliminary data.</text>
</comment>
<evidence type="ECO:0000313" key="2">
    <source>
        <dbReference type="Proteomes" id="UP000821837"/>
    </source>
</evidence>
<proteinExistence type="predicted"/>
<name>A0A9D4PEH9_RHISA</name>
<organism evidence="1 2">
    <name type="scientific">Rhipicephalus sanguineus</name>
    <name type="common">Brown dog tick</name>
    <name type="synonym">Ixodes sanguineus</name>
    <dbReference type="NCBI Taxonomy" id="34632"/>
    <lineage>
        <taxon>Eukaryota</taxon>
        <taxon>Metazoa</taxon>
        <taxon>Ecdysozoa</taxon>
        <taxon>Arthropoda</taxon>
        <taxon>Chelicerata</taxon>
        <taxon>Arachnida</taxon>
        <taxon>Acari</taxon>
        <taxon>Parasitiformes</taxon>
        <taxon>Ixodida</taxon>
        <taxon>Ixodoidea</taxon>
        <taxon>Ixodidae</taxon>
        <taxon>Rhipicephalinae</taxon>
        <taxon>Rhipicephalus</taxon>
        <taxon>Rhipicephalus</taxon>
    </lineage>
</organism>
<reference evidence="1" key="2">
    <citation type="submission" date="2021-09" db="EMBL/GenBank/DDBJ databases">
        <authorList>
            <person name="Jia N."/>
            <person name="Wang J."/>
            <person name="Shi W."/>
            <person name="Du L."/>
            <person name="Sun Y."/>
            <person name="Zhan W."/>
            <person name="Jiang J."/>
            <person name="Wang Q."/>
            <person name="Zhang B."/>
            <person name="Ji P."/>
            <person name="Sakyi L.B."/>
            <person name="Cui X."/>
            <person name="Yuan T."/>
            <person name="Jiang B."/>
            <person name="Yang W."/>
            <person name="Lam T.T.-Y."/>
            <person name="Chang Q."/>
            <person name="Ding S."/>
            <person name="Wang X."/>
            <person name="Zhu J."/>
            <person name="Ruan X."/>
            <person name="Zhao L."/>
            <person name="Wei J."/>
            <person name="Que T."/>
            <person name="Du C."/>
            <person name="Cheng J."/>
            <person name="Dai P."/>
            <person name="Han X."/>
            <person name="Huang E."/>
            <person name="Gao Y."/>
            <person name="Liu J."/>
            <person name="Shao H."/>
            <person name="Ye R."/>
            <person name="Li L."/>
            <person name="Wei W."/>
            <person name="Wang X."/>
            <person name="Wang C."/>
            <person name="Huo Q."/>
            <person name="Li W."/>
            <person name="Guo W."/>
            <person name="Chen H."/>
            <person name="Chen S."/>
            <person name="Zhou L."/>
            <person name="Zhou L."/>
            <person name="Ni X."/>
            <person name="Tian J."/>
            <person name="Zhou Y."/>
            <person name="Sheng Y."/>
            <person name="Liu T."/>
            <person name="Pan Y."/>
            <person name="Xia L."/>
            <person name="Li J."/>
            <person name="Zhao F."/>
            <person name="Cao W."/>
        </authorList>
    </citation>
    <scope>NUCLEOTIDE SEQUENCE</scope>
    <source>
        <strain evidence="1">Rsan-2018</strain>
        <tissue evidence="1">Larvae</tissue>
    </source>
</reference>
<dbReference type="AlphaFoldDB" id="A0A9D4PEH9"/>
<evidence type="ECO:0008006" key="3">
    <source>
        <dbReference type="Google" id="ProtNLM"/>
    </source>
</evidence>
<dbReference type="Proteomes" id="UP000821837">
    <property type="component" value="Unassembled WGS sequence"/>
</dbReference>
<keyword evidence="2" id="KW-1185">Reference proteome</keyword>
<reference evidence="1" key="1">
    <citation type="journal article" date="2020" name="Cell">
        <title>Large-Scale Comparative Analyses of Tick Genomes Elucidate Their Genetic Diversity and Vector Capacities.</title>
        <authorList>
            <consortium name="Tick Genome and Microbiome Consortium (TIGMIC)"/>
            <person name="Jia N."/>
            <person name="Wang J."/>
            <person name="Shi W."/>
            <person name="Du L."/>
            <person name="Sun Y."/>
            <person name="Zhan W."/>
            <person name="Jiang J.F."/>
            <person name="Wang Q."/>
            <person name="Zhang B."/>
            <person name="Ji P."/>
            <person name="Bell-Sakyi L."/>
            <person name="Cui X.M."/>
            <person name="Yuan T.T."/>
            <person name="Jiang B.G."/>
            <person name="Yang W.F."/>
            <person name="Lam T.T."/>
            <person name="Chang Q.C."/>
            <person name="Ding S.J."/>
            <person name="Wang X.J."/>
            <person name="Zhu J.G."/>
            <person name="Ruan X.D."/>
            <person name="Zhao L."/>
            <person name="Wei J.T."/>
            <person name="Ye R.Z."/>
            <person name="Que T.C."/>
            <person name="Du C.H."/>
            <person name="Zhou Y.H."/>
            <person name="Cheng J.X."/>
            <person name="Dai P.F."/>
            <person name="Guo W.B."/>
            <person name="Han X.H."/>
            <person name="Huang E.J."/>
            <person name="Li L.F."/>
            <person name="Wei W."/>
            <person name="Gao Y.C."/>
            <person name="Liu J.Z."/>
            <person name="Shao H.Z."/>
            <person name="Wang X."/>
            <person name="Wang C.C."/>
            <person name="Yang T.C."/>
            <person name="Huo Q.B."/>
            <person name="Li W."/>
            <person name="Chen H.Y."/>
            <person name="Chen S.E."/>
            <person name="Zhou L.G."/>
            <person name="Ni X.B."/>
            <person name="Tian J.H."/>
            <person name="Sheng Y."/>
            <person name="Liu T."/>
            <person name="Pan Y.S."/>
            <person name="Xia L.Y."/>
            <person name="Li J."/>
            <person name="Zhao F."/>
            <person name="Cao W.C."/>
        </authorList>
    </citation>
    <scope>NUCLEOTIDE SEQUENCE</scope>
    <source>
        <strain evidence="1">Rsan-2018</strain>
    </source>
</reference>
<dbReference type="EMBL" id="JABSTV010001255">
    <property type="protein sequence ID" value="KAH7935953.1"/>
    <property type="molecule type" value="Genomic_DNA"/>
</dbReference>
<sequence>MFERVLNSQFLDFLERTKFFPASQHGFRRDRSCDTALAIVNEIVSPNLDNRTETDLIQLDLSNAFDTLNISLLLDKVKESGIRGCLHR</sequence>
<gene>
    <name evidence="1" type="ORF">HPB52_015439</name>
</gene>
<accession>A0A9D4PEH9</accession>
<protein>
    <recommendedName>
        <fullName evidence="3">Reverse transcriptase domain-containing protein</fullName>
    </recommendedName>
</protein>